<evidence type="ECO:0000256" key="2">
    <source>
        <dbReference type="ARBA" id="ARBA00022574"/>
    </source>
</evidence>
<feature type="region of interest" description="Disordered" evidence="5">
    <location>
        <begin position="31"/>
        <end position="123"/>
    </location>
</feature>
<dbReference type="EMBL" id="CAICTM010000840">
    <property type="protein sequence ID" value="CAB9517229.1"/>
    <property type="molecule type" value="Genomic_DNA"/>
</dbReference>
<evidence type="ECO:0000256" key="1">
    <source>
        <dbReference type="ARBA" id="ARBA00022553"/>
    </source>
</evidence>
<proteinExistence type="predicted"/>
<dbReference type="InterPro" id="IPR001680">
    <property type="entry name" value="WD40_rpt"/>
</dbReference>
<feature type="region of interest" description="Disordered" evidence="5">
    <location>
        <begin position="519"/>
        <end position="562"/>
    </location>
</feature>
<dbReference type="PROSITE" id="PS00678">
    <property type="entry name" value="WD_REPEATS_1"/>
    <property type="match status" value="2"/>
</dbReference>
<feature type="compositionally biased region" description="Basic and acidic residues" evidence="5">
    <location>
        <begin position="51"/>
        <end position="66"/>
    </location>
</feature>
<name>A0A9N8EDL2_9STRA</name>
<dbReference type="InterPro" id="IPR020472">
    <property type="entry name" value="WD40_PAC1"/>
</dbReference>
<dbReference type="PANTHER" id="PTHR14091">
    <property type="entry name" value="PERIODIC TRYPTOPHAN PROTEIN 1"/>
    <property type="match status" value="1"/>
</dbReference>
<dbReference type="InterPro" id="IPR019775">
    <property type="entry name" value="WD40_repeat_CS"/>
</dbReference>
<evidence type="ECO:0000313" key="6">
    <source>
        <dbReference type="EMBL" id="CAB9517229.1"/>
    </source>
</evidence>
<dbReference type="SUPFAM" id="SSF50978">
    <property type="entry name" value="WD40 repeat-like"/>
    <property type="match status" value="1"/>
</dbReference>
<organism evidence="6 7">
    <name type="scientific">Seminavis robusta</name>
    <dbReference type="NCBI Taxonomy" id="568900"/>
    <lineage>
        <taxon>Eukaryota</taxon>
        <taxon>Sar</taxon>
        <taxon>Stramenopiles</taxon>
        <taxon>Ochrophyta</taxon>
        <taxon>Bacillariophyta</taxon>
        <taxon>Bacillariophyceae</taxon>
        <taxon>Bacillariophycidae</taxon>
        <taxon>Naviculales</taxon>
        <taxon>Naviculaceae</taxon>
        <taxon>Seminavis</taxon>
    </lineage>
</organism>
<dbReference type="PRINTS" id="PR00320">
    <property type="entry name" value="GPROTEINBRPT"/>
</dbReference>
<dbReference type="AlphaFoldDB" id="A0A9N8EDL2"/>
<evidence type="ECO:0000313" key="7">
    <source>
        <dbReference type="Proteomes" id="UP001153069"/>
    </source>
</evidence>
<dbReference type="InterPro" id="IPR015943">
    <property type="entry name" value="WD40/YVTN_repeat-like_dom_sf"/>
</dbReference>
<dbReference type="Gene3D" id="2.130.10.10">
    <property type="entry name" value="YVTN repeat-like/Quinoprotein amine dehydrogenase"/>
    <property type="match status" value="1"/>
</dbReference>
<dbReference type="InterPro" id="IPR036322">
    <property type="entry name" value="WD40_repeat_dom_sf"/>
</dbReference>
<evidence type="ECO:0000256" key="4">
    <source>
        <dbReference type="PROSITE-ProRule" id="PRU00221"/>
    </source>
</evidence>
<comment type="caution">
    <text evidence="6">The sequence shown here is derived from an EMBL/GenBank/DDBJ whole genome shotgun (WGS) entry which is preliminary data.</text>
</comment>
<dbReference type="PROSITE" id="PS50082">
    <property type="entry name" value="WD_REPEATS_2"/>
    <property type="match status" value="2"/>
</dbReference>
<dbReference type="SMART" id="SM00320">
    <property type="entry name" value="WD40"/>
    <property type="match status" value="6"/>
</dbReference>
<keyword evidence="2 4" id="KW-0853">WD repeat</keyword>
<keyword evidence="3" id="KW-0677">Repeat</keyword>
<dbReference type="OrthoDB" id="270624at2759"/>
<dbReference type="PROSITE" id="PS50294">
    <property type="entry name" value="WD_REPEATS_REGION"/>
    <property type="match status" value="1"/>
</dbReference>
<dbReference type="Pfam" id="PF00400">
    <property type="entry name" value="WD40"/>
    <property type="match status" value="3"/>
</dbReference>
<dbReference type="GO" id="GO:0006364">
    <property type="term" value="P:rRNA processing"/>
    <property type="evidence" value="ECO:0007669"/>
    <property type="project" value="InterPro"/>
</dbReference>
<dbReference type="GO" id="GO:0005634">
    <property type="term" value="C:nucleus"/>
    <property type="evidence" value="ECO:0007669"/>
    <property type="project" value="TreeGrafter"/>
</dbReference>
<gene>
    <name evidence="6" type="ORF">SEMRO_841_G209560.1</name>
</gene>
<accession>A0A9N8EDL2</accession>
<sequence length="562" mass="61750">MIAAIEWVPAGVAKKQPIKYELNDAEKEALETLKAEHEKDEKKSVSPRQTSGKDDHGLPADLRMDEYSDDEDNDGEIGNILLASEEDKMEEQEVEEQRVVDDHDDQDDDSDEDDNLEDVPDTREYVPVDVGALEAMGLGDGGLPMPHDYLEDDESEAQDVMISPDDALMVVAKTEDDFASLEVHVYDTKNGNLYVHHDIPLPSFPLCLAHGQNVGGASPSSQNFCAVGTFDPGIEIWNLDVINALEPTCVLGGQQNPTASKSGQTKLKKESHTGAVMGLSWNQVHRHVIASGSADHTVKIWDVTSDKNANAGTFTHHHDKVQSVQWHPKEATILATGAYDRTVALLDARDSAKQSIKSVSIPADCESLNWDPFRPECLTAACEDGTVLTWDVRKFADKKPLWSFVASEFGISDISYNRHVPGLMAAASPDRTVSLWDVHNQSSTSPESGITPRNCGSKDMHAGKLYTVSFYPSSPWLLSCGGSENQLALWDMSSEDGIWQQFANRVDRTQPHWADFTLSTGEEGIDATTSGDSAKQQEQPKSNKSKKKKGKGKKKKVHRRGA</sequence>
<evidence type="ECO:0000256" key="5">
    <source>
        <dbReference type="SAM" id="MobiDB-lite"/>
    </source>
</evidence>
<keyword evidence="1" id="KW-0597">Phosphoprotein</keyword>
<feature type="compositionally biased region" description="Basic and acidic residues" evidence="5">
    <location>
        <begin position="31"/>
        <end position="44"/>
    </location>
</feature>
<feature type="compositionally biased region" description="Polar residues" evidence="5">
    <location>
        <begin position="527"/>
        <end position="540"/>
    </location>
</feature>
<dbReference type="PANTHER" id="PTHR14091:SF0">
    <property type="entry name" value="PERIODIC TRYPTOPHAN PROTEIN 1 HOMOLOG"/>
    <property type="match status" value="1"/>
</dbReference>
<dbReference type="InterPro" id="IPR044285">
    <property type="entry name" value="PWP1"/>
</dbReference>
<feature type="repeat" description="WD" evidence="4">
    <location>
        <begin position="269"/>
        <end position="311"/>
    </location>
</feature>
<evidence type="ECO:0000256" key="3">
    <source>
        <dbReference type="ARBA" id="ARBA00022737"/>
    </source>
</evidence>
<feature type="compositionally biased region" description="Basic residues" evidence="5">
    <location>
        <begin position="543"/>
        <end position="562"/>
    </location>
</feature>
<keyword evidence="7" id="KW-1185">Reference proteome</keyword>
<feature type="repeat" description="WD" evidence="4">
    <location>
        <begin position="314"/>
        <end position="356"/>
    </location>
</feature>
<dbReference type="Proteomes" id="UP001153069">
    <property type="component" value="Unassembled WGS sequence"/>
</dbReference>
<reference evidence="6" key="1">
    <citation type="submission" date="2020-06" db="EMBL/GenBank/DDBJ databases">
        <authorList>
            <consortium name="Plant Systems Biology data submission"/>
        </authorList>
    </citation>
    <scope>NUCLEOTIDE SEQUENCE</scope>
    <source>
        <strain evidence="6">D6</strain>
    </source>
</reference>
<feature type="compositionally biased region" description="Acidic residues" evidence="5">
    <location>
        <begin position="102"/>
        <end position="119"/>
    </location>
</feature>
<protein>
    <submittedName>
        <fullName evidence="6">Periodic tryptophan protein</fullName>
    </submittedName>
</protein>